<name>A0AAX3SVJ1_9BURK</name>
<feature type="binding site" evidence="3">
    <location>
        <position position="43"/>
    </location>
    <ligand>
        <name>Cu cation</name>
        <dbReference type="ChEBI" id="CHEBI:23378"/>
    </ligand>
</feature>
<evidence type="ECO:0000259" key="5">
    <source>
        <dbReference type="PROSITE" id="PS51352"/>
    </source>
</evidence>
<dbReference type="Pfam" id="PF02630">
    <property type="entry name" value="SCO1-SenC"/>
    <property type="match status" value="1"/>
</dbReference>
<dbReference type="PANTHER" id="PTHR12151:SF25">
    <property type="entry name" value="LINALOOL DEHYDRATASE_ISOMERASE DOMAIN-CONTAINING PROTEIN"/>
    <property type="match status" value="1"/>
</dbReference>
<keyword evidence="4" id="KW-1015">Disulfide bond</keyword>
<accession>A0AAX3SVJ1</accession>
<dbReference type="InterPro" id="IPR013766">
    <property type="entry name" value="Thioredoxin_domain"/>
</dbReference>
<feature type="domain" description="Thioredoxin" evidence="5">
    <location>
        <begin position="1"/>
        <end position="163"/>
    </location>
</feature>
<keyword evidence="2 3" id="KW-0186">Copper</keyword>
<dbReference type="EMBL" id="CP120956">
    <property type="protein sequence ID" value="WFF84033.1"/>
    <property type="molecule type" value="Genomic_DNA"/>
</dbReference>
<proteinExistence type="inferred from homology"/>
<feature type="disulfide bond" description="Redox-active" evidence="4">
    <location>
        <begin position="39"/>
        <end position="43"/>
    </location>
</feature>
<sequence>MTGATYATDIRLSDPDGNERTLADFRGKAILVFFGFTQCPDVCPTALARAAEVKRLLGPDGERFQTLFVTVDPERDTPEVLKAYTAAFDPSFIGLYGDLERTAQIAKDFKVYYKKMPTGSSYTMDHTSLSYVYDPLGKLRLALRHEQPAQDYADDIRKLLNPA</sequence>
<dbReference type="GO" id="GO:0046872">
    <property type="term" value="F:metal ion binding"/>
    <property type="evidence" value="ECO:0007669"/>
    <property type="project" value="UniProtKB-KW"/>
</dbReference>
<dbReference type="InterPro" id="IPR003782">
    <property type="entry name" value="SCO1/SenC"/>
</dbReference>
<keyword evidence="3" id="KW-0479">Metal-binding</keyword>
<gene>
    <name evidence="6" type="ORF">PYR84_12125</name>
</gene>
<organism evidence="6 7">
    <name type="scientific">Delftia tsuruhatensis</name>
    <dbReference type="NCBI Taxonomy" id="180282"/>
    <lineage>
        <taxon>Bacteria</taxon>
        <taxon>Pseudomonadati</taxon>
        <taxon>Pseudomonadota</taxon>
        <taxon>Betaproteobacteria</taxon>
        <taxon>Burkholderiales</taxon>
        <taxon>Comamonadaceae</taxon>
        <taxon>Delftia</taxon>
    </lineage>
</organism>
<dbReference type="CDD" id="cd02968">
    <property type="entry name" value="SCO"/>
    <property type="match status" value="1"/>
</dbReference>
<dbReference type="PANTHER" id="PTHR12151">
    <property type="entry name" value="ELECTRON TRANSPORT PROTIN SCO1/SENC FAMILY MEMBER"/>
    <property type="match status" value="1"/>
</dbReference>
<dbReference type="GeneID" id="31503032"/>
<evidence type="ECO:0000256" key="4">
    <source>
        <dbReference type="PIRSR" id="PIRSR603782-2"/>
    </source>
</evidence>
<protein>
    <submittedName>
        <fullName evidence="6">SCO family protein</fullName>
    </submittedName>
</protein>
<evidence type="ECO:0000256" key="2">
    <source>
        <dbReference type="ARBA" id="ARBA00023008"/>
    </source>
</evidence>
<evidence type="ECO:0000256" key="1">
    <source>
        <dbReference type="ARBA" id="ARBA00010996"/>
    </source>
</evidence>
<reference evidence="6" key="1">
    <citation type="submission" date="2023-03" db="EMBL/GenBank/DDBJ databases">
        <title>Synergistic degradation of erythromycin by symbiotic bacteria Ery-6A and Ery-6B and application in simulated water remediation.</title>
        <authorList>
            <person name="Xu S."/>
        </authorList>
    </citation>
    <scope>NUCLEOTIDE SEQUENCE</scope>
    <source>
        <strain evidence="6">Ery-6A</strain>
    </source>
</reference>
<comment type="similarity">
    <text evidence="1">Belongs to the SCO1/2 family.</text>
</comment>
<dbReference type="PROSITE" id="PS51352">
    <property type="entry name" value="THIOREDOXIN_2"/>
    <property type="match status" value="1"/>
</dbReference>
<dbReference type="InterPro" id="IPR036249">
    <property type="entry name" value="Thioredoxin-like_sf"/>
</dbReference>
<dbReference type="Proteomes" id="UP001219066">
    <property type="component" value="Chromosome"/>
</dbReference>
<dbReference type="Gene3D" id="3.40.30.10">
    <property type="entry name" value="Glutaredoxin"/>
    <property type="match status" value="1"/>
</dbReference>
<feature type="binding site" evidence="3">
    <location>
        <position position="126"/>
    </location>
    <ligand>
        <name>Cu cation</name>
        <dbReference type="ChEBI" id="CHEBI:23378"/>
    </ligand>
</feature>
<dbReference type="FunFam" id="3.40.30.10:FF:000013">
    <property type="entry name" value="Blast:Protein SCO1 homolog, mitochondrial"/>
    <property type="match status" value="1"/>
</dbReference>
<dbReference type="AlphaFoldDB" id="A0AAX3SVJ1"/>
<evidence type="ECO:0000313" key="7">
    <source>
        <dbReference type="Proteomes" id="UP001219066"/>
    </source>
</evidence>
<evidence type="ECO:0000313" key="6">
    <source>
        <dbReference type="EMBL" id="WFF84033.1"/>
    </source>
</evidence>
<evidence type="ECO:0000256" key="3">
    <source>
        <dbReference type="PIRSR" id="PIRSR603782-1"/>
    </source>
</evidence>
<dbReference type="RefSeq" id="WP_076841736.1">
    <property type="nucleotide sequence ID" value="NZ_CP120956.1"/>
</dbReference>
<dbReference type="SUPFAM" id="SSF52833">
    <property type="entry name" value="Thioredoxin-like"/>
    <property type="match status" value="1"/>
</dbReference>
<feature type="binding site" evidence="3">
    <location>
        <position position="39"/>
    </location>
    <ligand>
        <name>Cu cation</name>
        <dbReference type="ChEBI" id="CHEBI:23378"/>
    </ligand>
</feature>